<dbReference type="Proteomes" id="UP000324585">
    <property type="component" value="Unassembled WGS sequence"/>
</dbReference>
<name>A0A5J4YIJ9_PORPP</name>
<evidence type="ECO:0000313" key="4">
    <source>
        <dbReference type="Proteomes" id="UP000324585"/>
    </source>
</evidence>
<dbReference type="EMBL" id="VRMN01000015">
    <property type="protein sequence ID" value="KAA8491209.1"/>
    <property type="molecule type" value="Genomic_DNA"/>
</dbReference>
<comment type="caution">
    <text evidence="3">The sequence shown here is derived from an EMBL/GenBank/DDBJ whole genome shotgun (WGS) entry which is preliminary data.</text>
</comment>
<reference evidence="4" key="1">
    <citation type="journal article" date="2019" name="Nat. Commun.">
        <title>Expansion of phycobilisome linker gene families in mesophilic red algae.</title>
        <authorList>
            <person name="Lee J."/>
            <person name="Kim D."/>
            <person name="Bhattacharya D."/>
            <person name="Yoon H.S."/>
        </authorList>
    </citation>
    <scope>NUCLEOTIDE SEQUENCE [LARGE SCALE GENOMIC DNA]</scope>
    <source>
        <strain evidence="4">CCMP 1328</strain>
    </source>
</reference>
<keyword evidence="4" id="KW-1185">Reference proteome</keyword>
<keyword evidence="2" id="KW-1133">Transmembrane helix</keyword>
<feature type="transmembrane region" description="Helical" evidence="2">
    <location>
        <begin position="180"/>
        <end position="201"/>
    </location>
</feature>
<accession>A0A5J4YIJ9</accession>
<evidence type="ECO:0000256" key="1">
    <source>
        <dbReference type="SAM" id="MobiDB-lite"/>
    </source>
</evidence>
<proteinExistence type="predicted"/>
<keyword evidence="2" id="KW-0472">Membrane</keyword>
<dbReference type="AlphaFoldDB" id="A0A5J4YIJ9"/>
<feature type="transmembrane region" description="Helical" evidence="2">
    <location>
        <begin position="151"/>
        <end position="168"/>
    </location>
</feature>
<evidence type="ECO:0000313" key="3">
    <source>
        <dbReference type="EMBL" id="KAA8491209.1"/>
    </source>
</evidence>
<feature type="transmembrane region" description="Helical" evidence="2">
    <location>
        <begin position="64"/>
        <end position="89"/>
    </location>
</feature>
<organism evidence="3 4">
    <name type="scientific">Porphyridium purpureum</name>
    <name type="common">Red alga</name>
    <name type="synonym">Porphyridium cruentum</name>
    <dbReference type="NCBI Taxonomy" id="35688"/>
    <lineage>
        <taxon>Eukaryota</taxon>
        <taxon>Rhodophyta</taxon>
        <taxon>Bangiophyceae</taxon>
        <taxon>Porphyridiales</taxon>
        <taxon>Porphyridiaceae</taxon>
        <taxon>Porphyridium</taxon>
    </lineage>
</organism>
<protein>
    <submittedName>
        <fullName evidence="3">Uncharacterized protein</fullName>
    </submittedName>
</protein>
<evidence type="ECO:0000256" key="2">
    <source>
        <dbReference type="SAM" id="Phobius"/>
    </source>
</evidence>
<gene>
    <name evidence="3" type="ORF">FVE85_9504</name>
</gene>
<sequence>MVRLQRRKPAAMSPKVRMIAGGVLCVLGVSLVLGLAYVLGTAKPGSATEGIDIEIGFVRRLGWPLASGCTVPAVLVLGGLQFVFSAFFLHELIGFVGAKANSSPSVPSPARVAESSSNGDGQSVGESEVLVQPNDRVQSSFRALTHLLKSLQWLWGLTALVAFVWLVLYDVVKRQVFGEAVGAVAGFLTLMYTIFGAMVMHKKVIVPWWTRINAQASIGSWLREPLRPAVVAGMRMDREAKMAESRPMRQKLDRLIQRRASVRREAAKEARVSTSAGDGMTSPALLRDQLDELEASLTPASRSLPSTSAVQKLRETVLDRCTAAQEAKEKSFAALLFELDVAVDALAQEYNALIAVSDNIYTEDTCARAHSDSSALPFWSVAQNMKRKPGNEAARIAAVTGVPYCGWPEDSSNTDPTLAMASTEENMSRTPDGKLIGGPLLITNLARPCSFVLTPSCCRCSDRTARTPPPRPA</sequence>
<feature type="region of interest" description="Disordered" evidence="1">
    <location>
        <begin position="101"/>
        <end position="125"/>
    </location>
</feature>
<keyword evidence="2" id="KW-0812">Transmembrane</keyword>
<feature type="compositionally biased region" description="Low complexity" evidence="1">
    <location>
        <begin position="102"/>
        <end position="117"/>
    </location>
</feature>